<reference evidence="2 3" key="1">
    <citation type="submission" date="2022-06" db="EMBL/GenBank/DDBJ databases">
        <title>Genomic Encyclopedia of Archaeal and Bacterial Type Strains, Phase II (KMG-II): from individual species to whole genera.</title>
        <authorList>
            <person name="Goeker M."/>
        </authorList>
    </citation>
    <scope>NUCLEOTIDE SEQUENCE [LARGE SCALE GENOMIC DNA]</scope>
    <source>
        <strain evidence="2 3">DSM 45037</strain>
    </source>
</reference>
<gene>
    <name evidence="2" type="ORF">LX12_004297</name>
</gene>
<proteinExistence type="predicted"/>
<evidence type="ECO:0000313" key="3">
    <source>
        <dbReference type="Proteomes" id="UP001205740"/>
    </source>
</evidence>
<keyword evidence="3" id="KW-1185">Reference proteome</keyword>
<dbReference type="Proteomes" id="UP001205740">
    <property type="component" value="Unassembled WGS sequence"/>
</dbReference>
<accession>A0ABT1H758</accession>
<feature type="region of interest" description="Disordered" evidence="1">
    <location>
        <begin position="1"/>
        <end position="74"/>
    </location>
</feature>
<comment type="caution">
    <text evidence="2">The sequence shown here is derived from an EMBL/GenBank/DDBJ whole genome shotgun (WGS) entry which is preliminary data.</text>
</comment>
<sequence>MAIDRKTVTKPAEQHPFAAMTGDGGVSPAPTPPAGAGDQVEATRESQPGKRARRAPSLPARRSKANEHDPLISRTYRYPDSMDERMLRGALKLSMLRGTQVTKTDVLREAVDEYLKNHDLDD</sequence>
<evidence type="ECO:0000313" key="2">
    <source>
        <dbReference type="EMBL" id="MCP2163084.1"/>
    </source>
</evidence>
<name>A0ABT1H758_9NOCA</name>
<organism evidence="2 3">
    <name type="scientific">Williamsia serinedens</name>
    <dbReference type="NCBI Taxonomy" id="391736"/>
    <lineage>
        <taxon>Bacteria</taxon>
        <taxon>Bacillati</taxon>
        <taxon>Actinomycetota</taxon>
        <taxon>Actinomycetes</taxon>
        <taxon>Mycobacteriales</taxon>
        <taxon>Nocardiaceae</taxon>
        <taxon>Williamsia</taxon>
    </lineage>
</organism>
<dbReference type="EMBL" id="JAMTCG010000011">
    <property type="protein sequence ID" value="MCP2163084.1"/>
    <property type="molecule type" value="Genomic_DNA"/>
</dbReference>
<dbReference type="RefSeq" id="WP_253656654.1">
    <property type="nucleotide sequence ID" value="NZ_BAAAOE010000002.1"/>
</dbReference>
<protein>
    <submittedName>
        <fullName evidence="2">Uncharacterized protein</fullName>
    </submittedName>
</protein>
<evidence type="ECO:0000256" key="1">
    <source>
        <dbReference type="SAM" id="MobiDB-lite"/>
    </source>
</evidence>